<evidence type="ECO:0000313" key="14">
    <source>
        <dbReference type="Proteomes" id="UP001199296"/>
    </source>
</evidence>
<name>A0AAW4WRK4_9FIRM</name>
<dbReference type="InterPro" id="IPR054691">
    <property type="entry name" value="LeuA/HCS_post-cat"/>
</dbReference>
<dbReference type="Gene3D" id="3.30.160.270">
    <property type="match status" value="1"/>
</dbReference>
<evidence type="ECO:0000256" key="11">
    <source>
        <dbReference type="HAMAP-Rule" id="MF_01025"/>
    </source>
</evidence>
<dbReference type="PROSITE" id="PS00816">
    <property type="entry name" value="AIPM_HOMOCIT_SYNTH_2"/>
    <property type="match status" value="1"/>
</dbReference>
<feature type="binding site" evidence="11">
    <location>
        <position position="203"/>
    </location>
    <ligand>
        <name>Mn(2+)</name>
        <dbReference type="ChEBI" id="CHEBI:29035"/>
    </ligand>
</feature>
<dbReference type="InterPro" id="IPR036230">
    <property type="entry name" value="LeuA_allosteric_dom_sf"/>
</dbReference>
<keyword evidence="13" id="KW-0012">Acyltransferase</keyword>
<evidence type="ECO:0000256" key="3">
    <source>
        <dbReference type="ARBA" id="ARBA00012973"/>
    </source>
</evidence>
<dbReference type="Proteomes" id="UP001199296">
    <property type="component" value="Unassembled WGS sequence"/>
</dbReference>
<keyword evidence="11" id="KW-0963">Cytoplasm</keyword>
<keyword evidence="9 11" id="KW-0464">Manganese</keyword>
<evidence type="ECO:0000256" key="7">
    <source>
        <dbReference type="ARBA" id="ARBA00022679"/>
    </source>
</evidence>
<keyword evidence="14" id="KW-1185">Reference proteome</keyword>
<evidence type="ECO:0000256" key="9">
    <source>
        <dbReference type="ARBA" id="ARBA00023211"/>
    </source>
</evidence>
<evidence type="ECO:0000256" key="10">
    <source>
        <dbReference type="ARBA" id="ARBA00023304"/>
    </source>
</evidence>
<proteinExistence type="inferred from homology"/>
<evidence type="ECO:0000256" key="8">
    <source>
        <dbReference type="ARBA" id="ARBA00022723"/>
    </source>
</evidence>
<keyword evidence="8 11" id="KW-0479">Metal-binding</keyword>
<evidence type="ECO:0000256" key="2">
    <source>
        <dbReference type="ARBA" id="ARBA00009396"/>
    </source>
</evidence>
<dbReference type="EMBL" id="JAJFAT010000001">
    <property type="protein sequence ID" value="MCC3143742.1"/>
    <property type="molecule type" value="Genomic_DNA"/>
</dbReference>
<reference evidence="13 14" key="1">
    <citation type="submission" date="2021-10" db="EMBL/GenBank/DDBJ databases">
        <authorList>
            <person name="Grouzdev D.S."/>
            <person name="Pantiukh K.S."/>
            <person name="Krutkina M.S."/>
        </authorList>
    </citation>
    <scope>NUCLEOTIDE SEQUENCE [LARGE SCALE GENOMIC DNA]</scope>
    <source>
        <strain evidence="13 14">Z-7514</strain>
    </source>
</reference>
<dbReference type="Pfam" id="PF08502">
    <property type="entry name" value="LeuA_dimer"/>
    <property type="match status" value="1"/>
</dbReference>
<dbReference type="SUPFAM" id="SSF51569">
    <property type="entry name" value="Aldolase"/>
    <property type="match status" value="1"/>
</dbReference>
<dbReference type="GO" id="GO:0005737">
    <property type="term" value="C:cytoplasm"/>
    <property type="evidence" value="ECO:0007669"/>
    <property type="project" value="UniProtKB-UniRule"/>
</dbReference>
<dbReference type="CDD" id="cd07940">
    <property type="entry name" value="DRE_TIM_IPMS"/>
    <property type="match status" value="1"/>
</dbReference>
<dbReference type="HAMAP" id="MF_01025">
    <property type="entry name" value="LeuA_type1"/>
    <property type="match status" value="1"/>
</dbReference>
<dbReference type="SUPFAM" id="SSF110921">
    <property type="entry name" value="2-isopropylmalate synthase LeuA, allosteric (dimerisation) domain"/>
    <property type="match status" value="1"/>
</dbReference>
<sequence length="509" mass="56231">MKTVKFFDTTLRDGEQSPGVTLIPEEKLAIAKQLEKMRVNVIEAGFPIASDGDYNAVKMVADNISEIEVAALCRCRKKDIDRAWDALKGAAKPRLHIFIASSPIHLEYKLKMTEDEVLNSAVEAIKYAKQYTDNIEFSAEDAARSDVDFLCRLLNAVIEAGAKVVNIPDTVGYTVPSEFGNLIKTIRENTPLIDQAEISVHCHNDLGLAVANSLAAIENGATQVEVSVNGIGERAGNAALEEIVMALYTRQDYYDLEITQDTTQIARLSKLVSNSTGMSIQPNKAIVGANAFAHESGIHQDGVIKERTTYEIMDAKTIGLEENKLVLGKHSGRHALKDFLEKYDYQLDDKTFNNFFKRFKDLADKKKNVSNADIFALLDNELYDYDKVYELEYISVMTGKGLLPTATIRLIKDDEVIQTAACNGDGPVDAIFQTINELTGIEDIKLMSYKVDAVTEGKDALGESFVAAEIDGKIYTGRSSQTDITEASAIAYLDAINKYLVYNKNNKKS</sequence>
<dbReference type="GO" id="GO:0030145">
    <property type="term" value="F:manganese ion binding"/>
    <property type="evidence" value="ECO:0007669"/>
    <property type="project" value="UniProtKB-UniRule"/>
</dbReference>
<dbReference type="SMART" id="SM00917">
    <property type="entry name" value="LeuA_dimer"/>
    <property type="match status" value="1"/>
</dbReference>
<dbReference type="EC" id="2.3.3.13" evidence="3 11"/>
<dbReference type="InterPro" id="IPR013709">
    <property type="entry name" value="2-isopropylmalate_synth_dimer"/>
</dbReference>
<comment type="similarity">
    <text evidence="2 11">Belongs to the alpha-IPM synthase/homocitrate synthase family. LeuA type 1 subfamily.</text>
</comment>
<dbReference type="InterPro" id="IPR002034">
    <property type="entry name" value="AIPM/Hcit_synth_CS"/>
</dbReference>
<dbReference type="GO" id="GO:0003852">
    <property type="term" value="F:2-isopropylmalate synthase activity"/>
    <property type="evidence" value="ECO:0007669"/>
    <property type="project" value="UniProtKB-UniRule"/>
</dbReference>
<evidence type="ECO:0000256" key="5">
    <source>
        <dbReference type="ARBA" id="ARBA00022430"/>
    </source>
</evidence>
<dbReference type="NCBIfam" id="TIGR00973">
    <property type="entry name" value="leuA_bact"/>
    <property type="match status" value="1"/>
</dbReference>
<dbReference type="PANTHER" id="PTHR10277:SF9">
    <property type="entry name" value="2-ISOPROPYLMALATE SYNTHASE 1, CHLOROPLASTIC-RELATED"/>
    <property type="match status" value="1"/>
</dbReference>
<keyword evidence="5 11" id="KW-0432">Leucine biosynthesis</keyword>
<feature type="binding site" evidence="11">
    <location>
        <position position="201"/>
    </location>
    <ligand>
        <name>Mn(2+)</name>
        <dbReference type="ChEBI" id="CHEBI:29035"/>
    </ligand>
</feature>
<dbReference type="NCBIfam" id="NF002086">
    <property type="entry name" value="PRK00915.1-3"/>
    <property type="match status" value="1"/>
</dbReference>
<evidence type="ECO:0000313" key="13">
    <source>
        <dbReference type="EMBL" id="MCC3143742.1"/>
    </source>
</evidence>
<dbReference type="GO" id="GO:0003985">
    <property type="term" value="F:acetyl-CoA C-acetyltransferase activity"/>
    <property type="evidence" value="ECO:0007669"/>
    <property type="project" value="UniProtKB-UniRule"/>
</dbReference>
<keyword evidence="10 11" id="KW-0100">Branched-chain amino acid biosynthesis</keyword>
<feature type="binding site" evidence="11">
    <location>
        <position position="237"/>
    </location>
    <ligand>
        <name>Mn(2+)</name>
        <dbReference type="ChEBI" id="CHEBI:29035"/>
    </ligand>
</feature>
<dbReference type="InterPro" id="IPR000891">
    <property type="entry name" value="PYR_CT"/>
</dbReference>
<dbReference type="InterPro" id="IPR013785">
    <property type="entry name" value="Aldolase_TIM"/>
</dbReference>
<dbReference type="NCBIfam" id="NF002085">
    <property type="entry name" value="PRK00915.1-2"/>
    <property type="match status" value="1"/>
</dbReference>
<dbReference type="Pfam" id="PF00682">
    <property type="entry name" value="HMGL-like"/>
    <property type="match status" value="1"/>
</dbReference>
<comment type="pathway">
    <text evidence="1 11">Amino-acid biosynthesis; L-leucine biosynthesis; L-leucine from 3-methyl-2-oxobutanoate: step 1/4.</text>
</comment>
<feature type="region of interest" description="Regulatory domain" evidence="11">
    <location>
        <begin position="390"/>
        <end position="509"/>
    </location>
</feature>
<evidence type="ECO:0000259" key="12">
    <source>
        <dbReference type="PROSITE" id="PS50991"/>
    </source>
</evidence>
<gene>
    <name evidence="11" type="primary">leuA</name>
    <name evidence="13" type="ORF">LJ207_00180</name>
</gene>
<evidence type="ECO:0000256" key="4">
    <source>
        <dbReference type="ARBA" id="ARBA00018198"/>
    </source>
</evidence>
<comment type="catalytic activity">
    <reaction evidence="11">
        <text>3-methyl-2-oxobutanoate + acetyl-CoA + H2O = (2S)-2-isopropylmalate + CoA + H(+)</text>
        <dbReference type="Rhea" id="RHEA:21524"/>
        <dbReference type="ChEBI" id="CHEBI:1178"/>
        <dbReference type="ChEBI" id="CHEBI:11851"/>
        <dbReference type="ChEBI" id="CHEBI:15377"/>
        <dbReference type="ChEBI" id="CHEBI:15378"/>
        <dbReference type="ChEBI" id="CHEBI:57287"/>
        <dbReference type="ChEBI" id="CHEBI:57288"/>
        <dbReference type="EC" id="2.3.3.13"/>
    </reaction>
</comment>
<comment type="cofactor">
    <cofactor evidence="11">
        <name>Mn(2+)</name>
        <dbReference type="ChEBI" id="CHEBI:29035"/>
    </cofactor>
</comment>
<dbReference type="AlphaFoldDB" id="A0AAW4WRK4"/>
<dbReference type="PROSITE" id="PS00815">
    <property type="entry name" value="AIPM_HOMOCIT_SYNTH_1"/>
    <property type="match status" value="1"/>
</dbReference>
<dbReference type="Gene3D" id="3.20.20.70">
    <property type="entry name" value="Aldolase class I"/>
    <property type="match status" value="1"/>
</dbReference>
<evidence type="ECO:0000256" key="1">
    <source>
        <dbReference type="ARBA" id="ARBA00004689"/>
    </source>
</evidence>
<comment type="caution">
    <text evidence="13">The sequence shown here is derived from an EMBL/GenBank/DDBJ whole genome shotgun (WGS) entry which is preliminary data.</text>
</comment>
<organism evidence="13 14">
    <name type="scientific">Halanaerobium polyolivorans</name>
    <dbReference type="NCBI Taxonomy" id="2886943"/>
    <lineage>
        <taxon>Bacteria</taxon>
        <taxon>Bacillati</taxon>
        <taxon>Bacillota</taxon>
        <taxon>Clostridia</taxon>
        <taxon>Halanaerobiales</taxon>
        <taxon>Halanaerobiaceae</taxon>
        <taxon>Halanaerobium</taxon>
    </lineage>
</organism>
<evidence type="ECO:0000256" key="6">
    <source>
        <dbReference type="ARBA" id="ARBA00022605"/>
    </source>
</evidence>
<comment type="subunit">
    <text evidence="11">Homodimer.</text>
</comment>
<dbReference type="GO" id="GO:0009098">
    <property type="term" value="P:L-leucine biosynthetic process"/>
    <property type="evidence" value="ECO:0007669"/>
    <property type="project" value="UniProtKB-UniRule"/>
</dbReference>
<protein>
    <recommendedName>
        <fullName evidence="4 11">2-isopropylmalate synthase</fullName>
        <ecNumber evidence="3 11">2.3.3.13</ecNumber>
    </recommendedName>
    <alternativeName>
        <fullName evidence="11">Alpha-IPM synthase</fullName>
    </alternativeName>
    <alternativeName>
        <fullName evidence="11">Alpha-isopropylmalate synthase</fullName>
    </alternativeName>
</protein>
<comment type="function">
    <text evidence="11">Catalyzes the condensation of the acetyl group of acetyl-CoA with 3-methyl-2-oxobutanoate (2-ketoisovalerate) to form 3-carboxy-3-hydroxy-4-methylpentanoate (2-isopropylmalate).</text>
</comment>
<keyword evidence="6 11" id="KW-0028">Amino-acid biosynthesis</keyword>
<accession>A0AAW4WRK4</accession>
<dbReference type="RefSeq" id="WP_229342906.1">
    <property type="nucleotide sequence ID" value="NZ_JAJFAT010000001.1"/>
</dbReference>
<dbReference type="FunFam" id="3.20.20.70:FF:000010">
    <property type="entry name" value="2-isopropylmalate synthase"/>
    <property type="match status" value="1"/>
</dbReference>
<dbReference type="PROSITE" id="PS50991">
    <property type="entry name" value="PYR_CT"/>
    <property type="match status" value="1"/>
</dbReference>
<dbReference type="InterPro" id="IPR050073">
    <property type="entry name" value="2-IPM_HCS-like"/>
</dbReference>
<feature type="domain" description="Pyruvate carboxyltransferase" evidence="12">
    <location>
        <begin position="4"/>
        <end position="264"/>
    </location>
</feature>
<dbReference type="FunFam" id="1.10.238.260:FF:000001">
    <property type="entry name" value="2-isopropylmalate synthase"/>
    <property type="match status" value="1"/>
</dbReference>
<feature type="binding site" evidence="11">
    <location>
        <position position="13"/>
    </location>
    <ligand>
        <name>Mn(2+)</name>
        <dbReference type="ChEBI" id="CHEBI:29035"/>
    </ligand>
</feature>
<keyword evidence="7 11" id="KW-0808">Transferase</keyword>
<dbReference type="PANTHER" id="PTHR10277">
    <property type="entry name" value="HOMOCITRATE SYNTHASE-RELATED"/>
    <property type="match status" value="1"/>
</dbReference>
<dbReference type="Gene3D" id="1.10.238.260">
    <property type="match status" value="1"/>
</dbReference>
<dbReference type="InterPro" id="IPR005671">
    <property type="entry name" value="LeuA_bact_synth"/>
</dbReference>
<dbReference type="Pfam" id="PF22617">
    <property type="entry name" value="HCS_D2"/>
    <property type="match status" value="1"/>
</dbReference>